<dbReference type="InterPro" id="IPR045324">
    <property type="entry name" value="Small_multidrug_res"/>
</dbReference>
<sequence length="128" mass="13768">MSGEETKPSVEDAPKRQKKPISKNRAWAYVWIGGALEIVWASGFKYEAVPTIVVVLSLLVSFDLIIKASQVLPVGSTYAVFTAIGTIGTVAVEAVFSQGISWMKISLVLLLLLCIIGLKLTSGEGERT</sequence>
<evidence type="ECO:0000313" key="8">
    <source>
        <dbReference type="EMBL" id="SEN13924.1"/>
    </source>
</evidence>
<keyword evidence="9" id="KW-1185">Reference proteome</keyword>
<evidence type="ECO:0000256" key="5">
    <source>
        <dbReference type="ARBA" id="ARBA00023136"/>
    </source>
</evidence>
<dbReference type="GO" id="GO:0005886">
    <property type="term" value="C:plasma membrane"/>
    <property type="evidence" value="ECO:0007669"/>
    <property type="project" value="UniProtKB-SubCell"/>
</dbReference>
<dbReference type="Proteomes" id="UP000199695">
    <property type="component" value="Unassembled WGS sequence"/>
</dbReference>
<comment type="similarity">
    <text evidence="6">Belongs to the drug/metabolite transporter (DMT) superfamily. Small multidrug resistance (SMR) (TC 2.A.7.1) family.</text>
</comment>
<dbReference type="PANTHER" id="PTHR30561">
    <property type="entry name" value="SMR FAMILY PROTON-DEPENDENT DRUG EFFLUX TRANSPORTER SUGE"/>
    <property type="match status" value="1"/>
</dbReference>
<reference evidence="8 9" key="1">
    <citation type="submission" date="2016-10" db="EMBL/GenBank/DDBJ databases">
        <authorList>
            <person name="de Groot N.N."/>
        </authorList>
    </citation>
    <scope>NUCLEOTIDE SEQUENCE [LARGE SCALE GENOMIC DNA]</scope>
    <source>
        <strain evidence="8 9">DSM 46701</strain>
    </source>
</reference>
<dbReference type="RefSeq" id="WP_244527495.1">
    <property type="nucleotide sequence ID" value="NZ_FOCQ01000006.1"/>
</dbReference>
<gene>
    <name evidence="8" type="ORF">SAMN05444955_106110</name>
</gene>
<accession>A0A1H8E487</accession>
<evidence type="ECO:0000256" key="1">
    <source>
        <dbReference type="ARBA" id="ARBA00004651"/>
    </source>
</evidence>
<keyword evidence="2" id="KW-1003">Cell membrane</keyword>
<feature type="transmembrane region" description="Helical" evidence="7">
    <location>
        <begin position="78"/>
        <end position="96"/>
    </location>
</feature>
<dbReference type="EMBL" id="FOCQ01000006">
    <property type="protein sequence ID" value="SEN13924.1"/>
    <property type="molecule type" value="Genomic_DNA"/>
</dbReference>
<feature type="transmembrane region" description="Helical" evidence="7">
    <location>
        <begin position="102"/>
        <end position="121"/>
    </location>
</feature>
<dbReference type="STRING" id="1173111.SAMN05444955_106110"/>
<evidence type="ECO:0000256" key="3">
    <source>
        <dbReference type="ARBA" id="ARBA00022692"/>
    </source>
</evidence>
<keyword evidence="4 7" id="KW-1133">Transmembrane helix</keyword>
<dbReference type="Pfam" id="PF00893">
    <property type="entry name" value="Multi_Drug_Res"/>
    <property type="match status" value="1"/>
</dbReference>
<dbReference type="GO" id="GO:0022857">
    <property type="term" value="F:transmembrane transporter activity"/>
    <property type="evidence" value="ECO:0007669"/>
    <property type="project" value="InterPro"/>
</dbReference>
<dbReference type="InterPro" id="IPR037185">
    <property type="entry name" value="EmrE-like"/>
</dbReference>
<dbReference type="AlphaFoldDB" id="A0A1H8E487"/>
<keyword evidence="3 6" id="KW-0812">Transmembrane</keyword>
<protein>
    <submittedName>
        <fullName evidence="8">Paired small multidrug resistance pump</fullName>
    </submittedName>
</protein>
<evidence type="ECO:0000256" key="2">
    <source>
        <dbReference type="ARBA" id="ARBA00022475"/>
    </source>
</evidence>
<evidence type="ECO:0000256" key="7">
    <source>
        <dbReference type="SAM" id="Phobius"/>
    </source>
</evidence>
<feature type="transmembrane region" description="Helical" evidence="7">
    <location>
        <begin position="48"/>
        <end position="66"/>
    </location>
</feature>
<dbReference type="InterPro" id="IPR000390">
    <property type="entry name" value="Small_drug/metabolite_transptr"/>
</dbReference>
<proteinExistence type="inferred from homology"/>
<dbReference type="SUPFAM" id="SSF103481">
    <property type="entry name" value="Multidrug resistance efflux transporter EmrE"/>
    <property type="match status" value="1"/>
</dbReference>
<dbReference type="PANTHER" id="PTHR30561:SF7">
    <property type="entry name" value="GUANIDINIUM EFFLUX SYSTEM SUBUNIT GDNC-RELATED"/>
    <property type="match status" value="1"/>
</dbReference>
<comment type="subcellular location">
    <subcellularLocation>
        <location evidence="1 6">Cell membrane</location>
        <topology evidence="1 6">Multi-pass membrane protein</topology>
    </subcellularLocation>
</comment>
<organism evidence="8 9">
    <name type="scientific">Lihuaxuella thermophila</name>
    <dbReference type="NCBI Taxonomy" id="1173111"/>
    <lineage>
        <taxon>Bacteria</taxon>
        <taxon>Bacillati</taxon>
        <taxon>Bacillota</taxon>
        <taxon>Bacilli</taxon>
        <taxon>Bacillales</taxon>
        <taxon>Thermoactinomycetaceae</taxon>
        <taxon>Lihuaxuella</taxon>
    </lineage>
</organism>
<evidence type="ECO:0000313" key="9">
    <source>
        <dbReference type="Proteomes" id="UP000199695"/>
    </source>
</evidence>
<evidence type="ECO:0000256" key="4">
    <source>
        <dbReference type="ARBA" id="ARBA00022989"/>
    </source>
</evidence>
<dbReference type="Gene3D" id="1.10.3730.20">
    <property type="match status" value="1"/>
</dbReference>
<feature type="transmembrane region" description="Helical" evidence="7">
    <location>
        <begin position="26"/>
        <end position="42"/>
    </location>
</feature>
<evidence type="ECO:0000256" key="6">
    <source>
        <dbReference type="RuleBase" id="RU003942"/>
    </source>
</evidence>
<keyword evidence="5 7" id="KW-0472">Membrane</keyword>
<name>A0A1H8E487_9BACL</name>